<dbReference type="SUPFAM" id="SSF51294">
    <property type="entry name" value="Hedgehog/intein (Hint) domain"/>
    <property type="match status" value="1"/>
</dbReference>
<organism evidence="2 3">
    <name type="scientific">Lutimaribacter saemankumensis</name>
    <dbReference type="NCBI Taxonomy" id="490829"/>
    <lineage>
        <taxon>Bacteria</taxon>
        <taxon>Pseudomonadati</taxon>
        <taxon>Pseudomonadota</taxon>
        <taxon>Alphaproteobacteria</taxon>
        <taxon>Rhodobacterales</taxon>
        <taxon>Roseobacteraceae</taxon>
        <taxon>Lutimaribacter</taxon>
    </lineage>
</organism>
<name>A0A1G8S741_9RHOB</name>
<dbReference type="RefSeq" id="WP_090030088.1">
    <property type="nucleotide sequence ID" value="NZ_FNEB01000010.1"/>
</dbReference>
<evidence type="ECO:0000313" key="3">
    <source>
        <dbReference type="Proteomes" id="UP000199340"/>
    </source>
</evidence>
<dbReference type="OrthoDB" id="6305173at2"/>
<proteinExistence type="predicted"/>
<evidence type="ECO:0000259" key="1">
    <source>
        <dbReference type="Pfam" id="PF13403"/>
    </source>
</evidence>
<evidence type="ECO:0000313" key="2">
    <source>
        <dbReference type="EMBL" id="SDJ24615.1"/>
    </source>
</evidence>
<dbReference type="Pfam" id="PF13403">
    <property type="entry name" value="Hint_2"/>
    <property type="match status" value="1"/>
</dbReference>
<dbReference type="AlphaFoldDB" id="A0A1G8S741"/>
<dbReference type="InterPro" id="IPR036844">
    <property type="entry name" value="Hint_dom_sf"/>
</dbReference>
<accession>A0A1G8S741</accession>
<dbReference type="STRING" id="490829.SAMN05421850_110135"/>
<dbReference type="Proteomes" id="UP000199340">
    <property type="component" value="Unassembled WGS sequence"/>
</dbReference>
<protein>
    <submittedName>
        <fullName evidence="2">Hint domain-containing protein</fullName>
    </submittedName>
</protein>
<feature type="domain" description="Hedgehog/Intein (Hint)" evidence="1">
    <location>
        <begin position="31"/>
        <end position="161"/>
    </location>
</feature>
<reference evidence="2 3" key="1">
    <citation type="submission" date="2016-10" db="EMBL/GenBank/DDBJ databases">
        <authorList>
            <person name="de Groot N.N."/>
        </authorList>
    </citation>
    <scope>NUCLEOTIDE SEQUENCE [LARGE SCALE GENOMIC DNA]</scope>
    <source>
        <strain evidence="2 3">DSM 28010</strain>
    </source>
</reference>
<sequence>MFASPLPQEPETRQSSAAAVADLARLADCRDDTLIATDRGEMPLGRLQPGDRVLTRDNGFQEIRSIVWASTQDLEAVVIRRGGLGSGIPARDTVVSAQHRVIVTGEIASLLLDETEALIAARHLVGLAGVVPAKASVMCHMEFDHDEVVLSNGCWTECVSPADPKRGKTDTAQTRELARVFSQKDNVLG</sequence>
<keyword evidence="3" id="KW-1185">Reference proteome</keyword>
<dbReference type="InterPro" id="IPR028992">
    <property type="entry name" value="Hedgehog/Intein_dom"/>
</dbReference>
<dbReference type="EMBL" id="FNEB01000010">
    <property type="protein sequence ID" value="SDJ24615.1"/>
    <property type="molecule type" value="Genomic_DNA"/>
</dbReference>
<gene>
    <name evidence="2" type="ORF">SAMN05421850_110135</name>
</gene>